<feature type="domain" description="TM2" evidence="6">
    <location>
        <begin position="12"/>
        <end position="60"/>
    </location>
</feature>
<keyword evidence="4 5" id="KW-0472">Membrane</keyword>
<evidence type="ECO:0000256" key="4">
    <source>
        <dbReference type="ARBA" id="ARBA00023136"/>
    </source>
</evidence>
<feature type="transmembrane region" description="Helical" evidence="5">
    <location>
        <begin position="112"/>
        <end position="139"/>
    </location>
</feature>
<dbReference type="RefSeq" id="WP_074263785.1">
    <property type="nucleotide sequence ID" value="NZ_FSRM01000001.1"/>
</dbReference>
<evidence type="ECO:0000256" key="5">
    <source>
        <dbReference type="SAM" id="Phobius"/>
    </source>
</evidence>
<dbReference type="Proteomes" id="UP000184693">
    <property type="component" value="Unassembled WGS sequence"/>
</dbReference>
<evidence type="ECO:0000313" key="7">
    <source>
        <dbReference type="EMBL" id="SIN95152.1"/>
    </source>
</evidence>
<protein>
    <submittedName>
        <fullName evidence="7">TM2 domain-containing membrane protein YozV</fullName>
    </submittedName>
</protein>
<dbReference type="Pfam" id="PF05154">
    <property type="entry name" value="TM2"/>
    <property type="match status" value="1"/>
</dbReference>
<evidence type="ECO:0000259" key="6">
    <source>
        <dbReference type="Pfam" id="PF05154"/>
    </source>
</evidence>
<reference evidence="7 8" key="1">
    <citation type="submission" date="2016-11" db="EMBL/GenBank/DDBJ databases">
        <authorList>
            <person name="Jaros S."/>
            <person name="Januszkiewicz K."/>
            <person name="Wedrychowicz H."/>
        </authorList>
    </citation>
    <scope>NUCLEOTIDE SEQUENCE [LARGE SCALE GENOMIC DNA]</scope>
    <source>
        <strain evidence="7 8">GAS86</strain>
    </source>
</reference>
<proteinExistence type="predicted"/>
<comment type="subcellular location">
    <subcellularLocation>
        <location evidence="1">Membrane</location>
        <topology evidence="1">Multi-pass membrane protein</topology>
    </subcellularLocation>
</comment>
<evidence type="ECO:0000256" key="3">
    <source>
        <dbReference type="ARBA" id="ARBA00022989"/>
    </source>
</evidence>
<evidence type="ECO:0000256" key="2">
    <source>
        <dbReference type="ARBA" id="ARBA00022692"/>
    </source>
</evidence>
<sequence>MSTRVSNSPRFRSKTITAALAFFFGSLGAHRFYLYGKRDLYGWIHLICTLFGIPGVLLLILTQRTSALGWVLAVPGAISLFSAFLAAIVYGLRPDEKWDAQFNPQSAQSSRSGWPVIFVVIFSLFIGAMLMMASLAVAFDTYFESSM</sequence>
<dbReference type="EMBL" id="FSRM01000001">
    <property type="protein sequence ID" value="SIN95152.1"/>
    <property type="molecule type" value="Genomic_DNA"/>
</dbReference>
<keyword evidence="3 5" id="KW-1133">Transmembrane helix</keyword>
<name>A0A1N6FIS4_9BURK</name>
<gene>
    <name evidence="7" type="ORF">SAMN05444168_1605</name>
</gene>
<feature type="transmembrane region" description="Helical" evidence="5">
    <location>
        <begin position="68"/>
        <end position="92"/>
    </location>
</feature>
<evidence type="ECO:0000256" key="1">
    <source>
        <dbReference type="ARBA" id="ARBA00004141"/>
    </source>
</evidence>
<dbReference type="AlphaFoldDB" id="A0A1N6FIS4"/>
<dbReference type="GO" id="GO:0016020">
    <property type="term" value="C:membrane"/>
    <property type="evidence" value="ECO:0007669"/>
    <property type="project" value="UniProtKB-SubCell"/>
</dbReference>
<evidence type="ECO:0000313" key="8">
    <source>
        <dbReference type="Proteomes" id="UP000184693"/>
    </source>
</evidence>
<accession>A0A1N6FIS4</accession>
<keyword evidence="2 5" id="KW-0812">Transmembrane</keyword>
<feature type="transmembrane region" description="Helical" evidence="5">
    <location>
        <begin position="41"/>
        <end position="61"/>
    </location>
</feature>
<dbReference type="OrthoDB" id="8702870at2"/>
<organism evidence="7 8">
    <name type="scientific">Paraburkholderia phenazinium</name>
    <dbReference type="NCBI Taxonomy" id="60549"/>
    <lineage>
        <taxon>Bacteria</taxon>
        <taxon>Pseudomonadati</taxon>
        <taxon>Pseudomonadota</taxon>
        <taxon>Betaproteobacteria</taxon>
        <taxon>Burkholderiales</taxon>
        <taxon>Burkholderiaceae</taxon>
        <taxon>Paraburkholderia</taxon>
    </lineage>
</organism>
<dbReference type="InterPro" id="IPR007829">
    <property type="entry name" value="TM2"/>
</dbReference>